<feature type="transmembrane region" description="Helical" evidence="1">
    <location>
        <begin position="103"/>
        <end position="120"/>
    </location>
</feature>
<dbReference type="PANTHER" id="PTHR23531">
    <property type="entry name" value="QUINOLENE RESISTANCE PROTEIN NORA"/>
    <property type="match status" value="1"/>
</dbReference>
<dbReference type="InterPro" id="IPR036259">
    <property type="entry name" value="MFS_trans_sf"/>
</dbReference>
<feature type="transmembrane region" description="Helical" evidence="1">
    <location>
        <begin position="132"/>
        <end position="150"/>
    </location>
</feature>
<evidence type="ECO:0000256" key="1">
    <source>
        <dbReference type="SAM" id="Phobius"/>
    </source>
</evidence>
<sequence>MGKGSLSFYISLYIVVFITMIDHSTISPIVAQYAKSLGASDSLAGIIVASYSMSALISLPVVGLLLDKVSRAGVVQSLILADLAVVYLYTLPRSPTELLVVRALHGAVDSALFPGILAVFRDMVTRRLETGFTLYWVVTGTPIAIGSLLARTVVLHYGFRGVFYALIPLYVAGLIASIEISRRYREALARRALWEGPRDPVALGTLVAAYVSAYILYTGIGTVVGSMSISLTRGLGLPREAAAAEVAWWAFQATLFSLLVMAFTARHVVREVSKALWALAIGLSGVALSMGLLLVSIESLSRTLSSLFFGVALGTVLPASSKIVSDTHYKYRGRASALLSVSFLTGVITGAVASSRLLETAHGLYTNYLPAAAGASLGLLLVLYVASRRRASRST</sequence>
<feature type="transmembrane region" description="Helical" evidence="1">
    <location>
        <begin position="162"/>
        <end position="180"/>
    </location>
</feature>
<dbReference type="EnsemblBacteria" id="ABL78701">
    <property type="protein sequence ID" value="ABL78701"/>
    <property type="gene ID" value="Tpen_1303"/>
</dbReference>
<feature type="transmembrane region" description="Helical" evidence="1">
    <location>
        <begin position="246"/>
        <end position="264"/>
    </location>
</feature>
<keyword evidence="4" id="KW-1185">Reference proteome</keyword>
<dbReference type="OrthoDB" id="117970at2157"/>
<dbReference type="Pfam" id="PF07690">
    <property type="entry name" value="MFS_1"/>
    <property type="match status" value="1"/>
</dbReference>
<dbReference type="eggNOG" id="arCOG00130">
    <property type="taxonomic scope" value="Archaea"/>
</dbReference>
<keyword evidence="1" id="KW-1133">Transmembrane helix</keyword>
<gene>
    <name evidence="3" type="ordered locus">Tpen_1303</name>
</gene>
<dbReference type="Proteomes" id="UP000000641">
    <property type="component" value="Chromosome"/>
</dbReference>
<dbReference type="KEGG" id="tpe:Tpen_1303"/>
<dbReference type="HOGENOM" id="CLU_697603_0_0_2"/>
<feature type="transmembrane region" description="Helical" evidence="1">
    <location>
        <begin position="12"/>
        <end position="31"/>
    </location>
</feature>
<feature type="transmembrane region" description="Helical" evidence="1">
    <location>
        <begin position="303"/>
        <end position="324"/>
    </location>
</feature>
<dbReference type="RefSeq" id="WP_011752966.1">
    <property type="nucleotide sequence ID" value="NC_008698.1"/>
</dbReference>
<protein>
    <submittedName>
        <fullName evidence="3">Major facilitator superfamily MFS_1</fullName>
    </submittedName>
</protein>
<accession>A1RZS1</accession>
<dbReference type="EMBL" id="CP000505">
    <property type="protein sequence ID" value="ABL78701.1"/>
    <property type="molecule type" value="Genomic_DNA"/>
</dbReference>
<dbReference type="PANTHER" id="PTHR23531:SF1">
    <property type="entry name" value="QUINOLENE RESISTANCE PROTEIN NORA"/>
    <property type="match status" value="1"/>
</dbReference>
<dbReference type="Gene3D" id="1.20.1250.20">
    <property type="entry name" value="MFS general substrate transporter like domains"/>
    <property type="match status" value="1"/>
</dbReference>
<feature type="domain" description="Major facilitator superfamily (MFS) profile" evidence="2">
    <location>
        <begin position="8"/>
        <end position="390"/>
    </location>
</feature>
<name>A1RZS1_THEPD</name>
<feature type="transmembrane region" description="Helical" evidence="1">
    <location>
        <begin position="276"/>
        <end position="297"/>
    </location>
</feature>
<keyword evidence="1" id="KW-0472">Membrane</keyword>
<dbReference type="GO" id="GO:0022857">
    <property type="term" value="F:transmembrane transporter activity"/>
    <property type="evidence" value="ECO:0007669"/>
    <property type="project" value="InterPro"/>
</dbReference>
<dbReference type="InterPro" id="IPR052714">
    <property type="entry name" value="MFS_Exporter"/>
</dbReference>
<dbReference type="GeneID" id="4601597"/>
<proteinExistence type="predicted"/>
<feature type="transmembrane region" description="Helical" evidence="1">
    <location>
        <begin position="367"/>
        <end position="386"/>
    </location>
</feature>
<reference evidence="4" key="1">
    <citation type="journal article" date="2008" name="J. Bacteriol.">
        <title>Genome sequence of Thermofilum pendens reveals an exceptional loss of biosynthetic pathways without genome reduction.</title>
        <authorList>
            <person name="Anderson I."/>
            <person name="Rodriguez J."/>
            <person name="Susanti D."/>
            <person name="Porat I."/>
            <person name="Reich C."/>
            <person name="Ulrich L.E."/>
            <person name="Elkins J.G."/>
            <person name="Mavromatis K."/>
            <person name="Lykidis A."/>
            <person name="Kim E."/>
            <person name="Thompson L.S."/>
            <person name="Nolan M."/>
            <person name="Land M."/>
            <person name="Copeland A."/>
            <person name="Lapidus A."/>
            <person name="Lucas S."/>
            <person name="Detter C."/>
            <person name="Zhulin I.B."/>
            <person name="Olsen G.J."/>
            <person name="Whitman W."/>
            <person name="Mukhopadhyay B."/>
            <person name="Bristow J."/>
            <person name="Kyrpides N."/>
        </authorList>
    </citation>
    <scope>NUCLEOTIDE SEQUENCE [LARGE SCALE GENOMIC DNA]</scope>
    <source>
        <strain evidence="4">DSM 2475 / Hrk 5</strain>
    </source>
</reference>
<dbReference type="SUPFAM" id="SSF103473">
    <property type="entry name" value="MFS general substrate transporter"/>
    <property type="match status" value="1"/>
</dbReference>
<feature type="transmembrane region" description="Helical" evidence="1">
    <location>
        <begin position="73"/>
        <end position="91"/>
    </location>
</feature>
<dbReference type="PROSITE" id="PS50850">
    <property type="entry name" value="MFS"/>
    <property type="match status" value="1"/>
</dbReference>
<evidence type="ECO:0000313" key="4">
    <source>
        <dbReference type="Proteomes" id="UP000000641"/>
    </source>
</evidence>
<evidence type="ECO:0000313" key="3">
    <source>
        <dbReference type="EMBL" id="ABL78701.1"/>
    </source>
</evidence>
<feature type="transmembrane region" description="Helical" evidence="1">
    <location>
        <begin position="201"/>
        <end position="226"/>
    </location>
</feature>
<feature type="transmembrane region" description="Helical" evidence="1">
    <location>
        <begin position="43"/>
        <end position="66"/>
    </location>
</feature>
<dbReference type="InterPro" id="IPR020846">
    <property type="entry name" value="MFS_dom"/>
</dbReference>
<feature type="transmembrane region" description="Helical" evidence="1">
    <location>
        <begin position="336"/>
        <end position="355"/>
    </location>
</feature>
<dbReference type="AlphaFoldDB" id="A1RZS1"/>
<dbReference type="InterPro" id="IPR011701">
    <property type="entry name" value="MFS"/>
</dbReference>
<evidence type="ECO:0000259" key="2">
    <source>
        <dbReference type="PROSITE" id="PS50850"/>
    </source>
</evidence>
<dbReference type="STRING" id="368408.Tpen_1303"/>
<organism evidence="3 4">
    <name type="scientific">Thermofilum pendens (strain DSM 2475 / Hrk 5)</name>
    <dbReference type="NCBI Taxonomy" id="368408"/>
    <lineage>
        <taxon>Archaea</taxon>
        <taxon>Thermoproteota</taxon>
        <taxon>Thermoprotei</taxon>
        <taxon>Thermofilales</taxon>
        <taxon>Thermofilaceae</taxon>
        <taxon>Thermofilum</taxon>
    </lineage>
</organism>
<keyword evidence="1" id="KW-0812">Transmembrane</keyword>